<evidence type="ECO:0000313" key="2">
    <source>
        <dbReference type="EMBL" id="OAK54859.1"/>
    </source>
</evidence>
<accession>A0A177YI06</accession>
<gene>
    <name evidence="2" type="ORF">A3K89_01800</name>
</gene>
<dbReference type="RefSeq" id="WP_068425850.1">
    <property type="nucleotide sequence ID" value="NZ_LVHI01000012.1"/>
</dbReference>
<dbReference type="PANTHER" id="PTHR35335">
    <property type="entry name" value="UPF0716 PROTEIN FXSA"/>
    <property type="match status" value="1"/>
</dbReference>
<dbReference type="NCBIfam" id="NF008528">
    <property type="entry name" value="PRK11463.1-2"/>
    <property type="match status" value="1"/>
</dbReference>
<protein>
    <submittedName>
        <fullName evidence="2">Uncharacterized protein</fullName>
    </submittedName>
</protein>
<proteinExistence type="predicted"/>
<dbReference type="AlphaFoldDB" id="A0A177YI06"/>
<evidence type="ECO:0000256" key="1">
    <source>
        <dbReference type="SAM" id="Phobius"/>
    </source>
</evidence>
<dbReference type="EMBL" id="LVHI01000012">
    <property type="protein sequence ID" value="OAK54859.1"/>
    <property type="molecule type" value="Genomic_DNA"/>
</dbReference>
<sequence>MFALFLLYVVVEVAALVAVGSAIGVLWTVLLLIAGSVVGLVLVRSQGRRVMEGLRAASRGERTPAGAVADGVLFAVGSVAMFVPGLVTTVFGILLLLPVSRWALRPLVLAAAARWMPSVAVATRRMRPTVIDGEVIGETYAGQYPSTSGRIIEIDGRDFDKPTR</sequence>
<dbReference type="GO" id="GO:0016020">
    <property type="term" value="C:membrane"/>
    <property type="evidence" value="ECO:0007669"/>
    <property type="project" value="InterPro"/>
</dbReference>
<dbReference type="Proteomes" id="UP000077519">
    <property type="component" value="Unassembled WGS sequence"/>
</dbReference>
<name>A0A177YI06_9NOCA</name>
<keyword evidence="1" id="KW-0472">Membrane</keyword>
<dbReference type="Pfam" id="PF04186">
    <property type="entry name" value="FxsA"/>
    <property type="match status" value="1"/>
</dbReference>
<reference evidence="2 3" key="1">
    <citation type="submission" date="2016-03" db="EMBL/GenBank/DDBJ databases">
        <title>Genome sequence of Rhodococcus kyotonensis KB10.</title>
        <authorList>
            <person name="Jeong H."/>
            <person name="Hong C.E."/>
            <person name="Jo S.H."/>
            <person name="Park J.M."/>
        </authorList>
    </citation>
    <scope>NUCLEOTIDE SEQUENCE [LARGE SCALE GENOMIC DNA]</scope>
    <source>
        <strain evidence="2 3">KB10</strain>
    </source>
</reference>
<organism evidence="2 3">
    <name type="scientific">Rhodococcoides kyotonense</name>
    <dbReference type="NCBI Taxonomy" id="398843"/>
    <lineage>
        <taxon>Bacteria</taxon>
        <taxon>Bacillati</taxon>
        <taxon>Actinomycetota</taxon>
        <taxon>Actinomycetes</taxon>
        <taxon>Mycobacteriales</taxon>
        <taxon>Nocardiaceae</taxon>
        <taxon>Rhodococcoides</taxon>
    </lineage>
</organism>
<feature type="transmembrane region" description="Helical" evidence="1">
    <location>
        <begin position="64"/>
        <end position="97"/>
    </location>
</feature>
<dbReference type="InterPro" id="IPR007313">
    <property type="entry name" value="FxsA"/>
</dbReference>
<feature type="transmembrane region" description="Helical" evidence="1">
    <location>
        <begin position="25"/>
        <end position="43"/>
    </location>
</feature>
<dbReference type="PANTHER" id="PTHR35335:SF1">
    <property type="entry name" value="UPF0716 PROTEIN FXSA"/>
    <property type="match status" value="1"/>
</dbReference>
<comment type="caution">
    <text evidence="2">The sequence shown here is derived from an EMBL/GenBank/DDBJ whole genome shotgun (WGS) entry which is preliminary data.</text>
</comment>
<keyword evidence="1" id="KW-0812">Transmembrane</keyword>
<keyword evidence="3" id="KW-1185">Reference proteome</keyword>
<keyword evidence="1" id="KW-1133">Transmembrane helix</keyword>
<evidence type="ECO:0000313" key="3">
    <source>
        <dbReference type="Proteomes" id="UP000077519"/>
    </source>
</evidence>